<dbReference type="Proteomes" id="UP000651120">
    <property type="component" value="Unassembled WGS sequence"/>
</dbReference>
<dbReference type="EMBL" id="DUJP01000018">
    <property type="protein sequence ID" value="HII46734.1"/>
    <property type="molecule type" value="Genomic_DNA"/>
</dbReference>
<dbReference type="GeneID" id="1464900"/>
<reference evidence="4 5" key="1">
    <citation type="submission" date="2017-07" db="EMBL/GenBank/DDBJ databases">
        <title>Draft genome sequence of aerobic hyperthermophilic archaea, Pyrobaculum aerophilum YKB31 and YKB32.</title>
        <authorList>
            <person name="Mochizuki T."/>
            <person name="Berliner A.J."/>
            <person name="Yoshida-Takashima Y."/>
            <person name="Takaki Y."/>
            <person name="Nunoura T."/>
            <person name="Takai K."/>
        </authorList>
    </citation>
    <scope>NUCLEOTIDE SEQUENCE [LARGE SCALE GENOMIC DNA]</scope>
    <source>
        <strain evidence="2 5">YKB31</strain>
        <strain evidence="3 4">YKB32</strain>
    </source>
</reference>
<evidence type="ECO:0000313" key="2">
    <source>
        <dbReference type="EMBL" id="RFA93299.1"/>
    </source>
</evidence>
<dbReference type="Proteomes" id="UP000256877">
    <property type="component" value="Unassembled WGS sequence"/>
</dbReference>
<evidence type="ECO:0000313" key="3">
    <source>
        <dbReference type="EMBL" id="RFA94482.1"/>
    </source>
</evidence>
<gene>
    <name evidence="2" type="ORF">CGL51_13125</name>
    <name evidence="3" type="ORF">CGL52_14420</name>
    <name evidence="1" type="ORF">HA333_04595</name>
</gene>
<proteinExistence type="predicted"/>
<dbReference type="OrthoDB" id="6467at2157"/>
<protein>
    <submittedName>
        <fullName evidence="1">Trm112 family protein</fullName>
    </submittedName>
</protein>
<dbReference type="OMA" id="ACPYDKT"/>
<name>A0A371QUJ4_9CREN</name>
<dbReference type="SUPFAM" id="SSF158997">
    <property type="entry name" value="Trm112p-like"/>
    <property type="match status" value="1"/>
</dbReference>
<organism evidence="2 5">
    <name type="scientific">Pyrobaculum aerophilum</name>
    <dbReference type="NCBI Taxonomy" id="13773"/>
    <lineage>
        <taxon>Archaea</taxon>
        <taxon>Thermoproteota</taxon>
        <taxon>Thermoprotei</taxon>
        <taxon>Thermoproteales</taxon>
        <taxon>Thermoproteaceae</taxon>
        <taxon>Pyrobaculum</taxon>
    </lineage>
</organism>
<dbReference type="Proteomes" id="UP000257123">
    <property type="component" value="Unassembled WGS sequence"/>
</dbReference>
<dbReference type="RefSeq" id="WP_011007154.1">
    <property type="nucleotide sequence ID" value="NZ_DAIOPL010000068.1"/>
</dbReference>
<evidence type="ECO:0000313" key="5">
    <source>
        <dbReference type="Proteomes" id="UP000257123"/>
    </source>
</evidence>
<accession>A0A371QUJ4</accession>
<sequence length="141" mass="16955">MKYRLMDVLACPYDKTFPLRLVVIKRTEHPERQYTWPRKPFCEEYCSYRDLKIKEHPKPDTLPCEECHKWEIETGVIYCPNCGRWYPIIEEIPRMLPDELRNEKEELQFLESVAEDLKRLAPDIADKILQQGKPFNLSRRG</sequence>
<reference evidence="1" key="2">
    <citation type="journal article" date="2020" name="bioRxiv">
        <title>A rank-normalized archaeal taxonomy based on genome phylogeny resolves widespread incomplete and uneven classifications.</title>
        <authorList>
            <person name="Rinke C."/>
            <person name="Chuvochina M."/>
            <person name="Mussig A.J."/>
            <person name="Chaumeil P.-A."/>
            <person name="Waite D.W."/>
            <person name="Whitman W.B."/>
            <person name="Parks D.H."/>
            <person name="Hugenholtz P."/>
        </authorList>
    </citation>
    <scope>NUCLEOTIDE SEQUENCE</scope>
    <source>
        <strain evidence="1">UBA8839</strain>
    </source>
</reference>
<dbReference type="EMBL" id="NMUE01000065">
    <property type="protein sequence ID" value="RFA93299.1"/>
    <property type="molecule type" value="Genomic_DNA"/>
</dbReference>
<evidence type="ECO:0000313" key="1">
    <source>
        <dbReference type="EMBL" id="HII46734.1"/>
    </source>
</evidence>
<dbReference type="Gene3D" id="2.20.25.10">
    <property type="match status" value="1"/>
</dbReference>
<dbReference type="AlphaFoldDB" id="A0A371QUJ4"/>
<evidence type="ECO:0000313" key="4">
    <source>
        <dbReference type="Proteomes" id="UP000256877"/>
    </source>
</evidence>
<comment type="caution">
    <text evidence="2">The sequence shown here is derived from an EMBL/GenBank/DDBJ whole genome shotgun (WGS) entry which is preliminary data.</text>
</comment>
<dbReference type="InterPro" id="IPR005651">
    <property type="entry name" value="Trm112-like"/>
</dbReference>
<dbReference type="Pfam" id="PF03966">
    <property type="entry name" value="Trm112p"/>
    <property type="match status" value="1"/>
</dbReference>
<dbReference type="EMBL" id="NMUF01000087">
    <property type="protein sequence ID" value="RFA94482.1"/>
    <property type="molecule type" value="Genomic_DNA"/>
</dbReference>